<keyword evidence="1" id="KW-0472">Membrane</keyword>
<sequence>MTGTQAGDVASSSNVASSSTTSRLDFSSAFYLHPSENAGSSLLPGVFDGTGYRSWRRAVLRALSVKSKTGFINGAITKPISTDPNFMQWERCDDMVTSWILNSLSPELRDSLQYVNNAKELWAELEERYDQTNGCKLYQLQKEINELVQGTLDITKYYTIMKKLWEEMSTVDINSQCTCVCSCGGKTKLQKAEQDRRLTHYLMGLNEMYTTVRGSILMMNTLPSMAQTFAILCQEEKQREVKPHNHTTLDSTSLNAYGQYNNNAGYKGFRTNYSSSKGAGSSSGNNMSRGNSSINRSTLVCDYCKKSGHTRDRCYKLHGYPSNPKFQKGKGTSSTANMCTSDMNTQQSEEETQMGNQMPMNLSKDQYEQLLNILGSIQTGNGDRDFASEKDEFQGVLVGFSEILFSALVRFIFFSITAVPGSALKIFVARQYWSKINFSTSEFTSRFFEIFIRYNLVSDWKYSGLILG</sequence>
<evidence type="ECO:0000313" key="4">
    <source>
        <dbReference type="RefSeq" id="XP_015068968.1"/>
    </source>
</evidence>
<evidence type="ECO:0000313" key="3">
    <source>
        <dbReference type="Proteomes" id="UP000694930"/>
    </source>
</evidence>
<feature type="domain" description="Retrotransposon Copia-like N-terminal" evidence="2">
    <location>
        <begin position="33"/>
        <end position="79"/>
    </location>
</feature>
<reference evidence="3" key="1">
    <citation type="journal article" date="2014" name="Nat. Genet.">
        <title>The genome of the stress-tolerant wild tomato species Solanum pennellii.</title>
        <authorList>
            <person name="Bolger A."/>
            <person name="Scossa F."/>
            <person name="Bolger M.E."/>
            <person name="Lanz C."/>
            <person name="Maumus F."/>
            <person name="Tohge T."/>
            <person name="Quesneville H."/>
            <person name="Alseekh S."/>
            <person name="Sorensen I."/>
            <person name="Lichtenstein G."/>
            <person name="Fich E.A."/>
            <person name="Conte M."/>
            <person name="Keller H."/>
            <person name="Schneeberger K."/>
            <person name="Schwacke R."/>
            <person name="Ofner I."/>
            <person name="Vrebalov J."/>
            <person name="Xu Y."/>
            <person name="Osorio S."/>
            <person name="Aflitos S.A."/>
            <person name="Schijlen E."/>
            <person name="Jimenez-Gomez J.M."/>
            <person name="Ryngajllo M."/>
            <person name="Kimura S."/>
            <person name="Kumar R."/>
            <person name="Koenig D."/>
            <person name="Headland L.R."/>
            <person name="Maloof J.N."/>
            <person name="Sinha N."/>
            <person name="van Ham R.C."/>
            <person name="Lankhorst R.K."/>
            <person name="Mao L."/>
            <person name="Vogel A."/>
            <person name="Arsova B."/>
            <person name="Panstruga R."/>
            <person name="Fei Z."/>
            <person name="Rose J.K."/>
            <person name="Zamir D."/>
            <person name="Carrari F."/>
            <person name="Giovannoni J.J."/>
            <person name="Weigel D."/>
            <person name="Usadel B."/>
            <person name="Fernie A.R."/>
        </authorList>
    </citation>
    <scope>NUCLEOTIDE SEQUENCE [LARGE SCALE GENOMIC DNA]</scope>
    <source>
        <strain evidence="3">cv. LA0716</strain>
    </source>
</reference>
<reference evidence="4" key="2">
    <citation type="submission" date="2025-08" db="UniProtKB">
        <authorList>
            <consortium name="RefSeq"/>
        </authorList>
    </citation>
    <scope>IDENTIFICATION</scope>
</reference>
<proteinExistence type="predicted"/>
<dbReference type="InterPro" id="IPR029472">
    <property type="entry name" value="Copia-like_N"/>
</dbReference>
<organism evidence="3 4">
    <name type="scientific">Solanum pennellii</name>
    <name type="common">Tomato</name>
    <name type="synonym">Lycopersicon pennellii</name>
    <dbReference type="NCBI Taxonomy" id="28526"/>
    <lineage>
        <taxon>Eukaryota</taxon>
        <taxon>Viridiplantae</taxon>
        <taxon>Streptophyta</taxon>
        <taxon>Embryophyta</taxon>
        <taxon>Tracheophyta</taxon>
        <taxon>Spermatophyta</taxon>
        <taxon>Magnoliopsida</taxon>
        <taxon>eudicotyledons</taxon>
        <taxon>Gunneridae</taxon>
        <taxon>Pentapetalae</taxon>
        <taxon>asterids</taxon>
        <taxon>lamiids</taxon>
        <taxon>Solanales</taxon>
        <taxon>Solanaceae</taxon>
        <taxon>Solanoideae</taxon>
        <taxon>Solaneae</taxon>
        <taxon>Solanum</taxon>
        <taxon>Solanum subgen. Lycopersicon</taxon>
    </lineage>
</organism>
<keyword evidence="3" id="KW-1185">Reference proteome</keyword>
<dbReference type="Proteomes" id="UP000694930">
    <property type="component" value="Chromosome 3"/>
</dbReference>
<dbReference type="RefSeq" id="XP_015068968.1">
    <property type="nucleotide sequence ID" value="XM_015213482.1"/>
</dbReference>
<dbReference type="PANTHER" id="PTHR37610:SF40">
    <property type="entry name" value="OS01G0909600 PROTEIN"/>
    <property type="match status" value="1"/>
</dbReference>
<keyword evidence="1" id="KW-1133">Transmembrane helix</keyword>
<dbReference type="InterPro" id="IPR036875">
    <property type="entry name" value="Znf_CCHC_sf"/>
</dbReference>
<name>A0ABM1GC05_SOLPN</name>
<accession>A0ABM1GC05</accession>
<dbReference type="PANTHER" id="PTHR37610">
    <property type="entry name" value="CCHC-TYPE DOMAIN-CONTAINING PROTEIN"/>
    <property type="match status" value="1"/>
</dbReference>
<protein>
    <submittedName>
        <fullName evidence="4">Uncharacterized protein LOC107013611</fullName>
    </submittedName>
</protein>
<dbReference type="GeneID" id="107013611"/>
<dbReference type="Pfam" id="PF14244">
    <property type="entry name" value="Retrotran_gag_3"/>
    <property type="match status" value="1"/>
</dbReference>
<dbReference type="SUPFAM" id="SSF57756">
    <property type="entry name" value="Retrovirus zinc finger-like domains"/>
    <property type="match status" value="1"/>
</dbReference>
<evidence type="ECO:0000259" key="2">
    <source>
        <dbReference type="Pfam" id="PF14244"/>
    </source>
</evidence>
<gene>
    <name evidence="4" type="primary">LOC107013611</name>
</gene>
<feature type="transmembrane region" description="Helical" evidence="1">
    <location>
        <begin position="403"/>
        <end position="428"/>
    </location>
</feature>
<evidence type="ECO:0000256" key="1">
    <source>
        <dbReference type="SAM" id="Phobius"/>
    </source>
</evidence>
<keyword evidence="1" id="KW-0812">Transmembrane</keyword>